<dbReference type="Proteomes" id="UP000194236">
    <property type="component" value="Unassembled WGS sequence"/>
</dbReference>
<keyword evidence="1 2" id="KW-0694">RNA-binding</keyword>
<dbReference type="SUPFAM" id="SSF54928">
    <property type="entry name" value="RNA-binding domain, RBD"/>
    <property type="match status" value="1"/>
</dbReference>
<dbReference type="AlphaFoldDB" id="A0A1Y3APG0"/>
<evidence type="ECO:0000259" key="3">
    <source>
        <dbReference type="PROSITE" id="PS50102"/>
    </source>
</evidence>
<dbReference type="OrthoDB" id="3800936at2759"/>
<comment type="caution">
    <text evidence="4">The sequence shown here is derived from an EMBL/GenBank/DDBJ whole genome shotgun (WGS) entry which is preliminary data.</text>
</comment>
<feature type="domain" description="RRM" evidence="3">
    <location>
        <begin position="60"/>
        <end position="140"/>
    </location>
</feature>
<dbReference type="PANTHER" id="PTHR21245">
    <property type="entry name" value="HETEROGENEOUS NUCLEAR RIBONUCLEOPROTEIN"/>
    <property type="match status" value="1"/>
</dbReference>
<protein>
    <submittedName>
        <fullName evidence="4">Heterogeneous nuclear ribonucleoprotein R (RRM superfamily)-like</fullName>
    </submittedName>
</protein>
<dbReference type="PROSITE" id="PS50102">
    <property type="entry name" value="RRM"/>
    <property type="match status" value="1"/>
</dbReference>
<dbReference type="EMBL" id="MUJZ01070928">
    <property type="protein sequence ID" value="OTF69366.1"/>
    <property type="molecule type" value="Genomic_DNA"/>
</dbReference>
<dbReference type="SMART" id="SM00360">
    <property type="entry name" value="RRM"/>
    <property type="match status" value="1"/>
</dbReference>
<keyword evidence="4" id="KW-0687">Ribonucleoprotein</keyword>
<dbReference type="InterPro" id="IPR000504">
    <property type="entry name" value="RRM_dom"/>
</dbReference>
<dbReference type="GO" id="GO:1990904">
    <property type="term" value="C:ribonucleoprotein complex"/>
    <property type="evidence" value="ECO:0007669"/>
    <property type="project" value="UniProtKB-KW"/>
</dbReference>
<evidence type="ECO:0000313" key="5">
    <source>
        <dbReference type="Proteomes" id="UP000194236"/>
    </source>
</evidence>
<name>A0A1Y3APG0_EURMA</name>
<sequence>MSILSSSSSSSICTSYFDIESIRNGTHPDYAIYIENGQRILRPIDESFRIDPDYNDVHESEVYLSNLGQNLLEDQIVPFLCQAGPIYQLRIMMTLSGATKGQAYAIYCNVESANRAVRILNGQCIRSNQSLPVKVGFSVNNNRLRVSGIPNMIRSADQLKERLNFIGIRQIQLLFENHYSSNGELEAIIVFHDHSLAASTRRLFIAGIIQIDGHRLTANWDAPKKNDR</sequence>
<dbReference type="InterPro" id="IPR012677">
    <property type="entry name" value="Nucleotide-bd_a/b_plait_sf"/>
</dbReference>
<proteinExistence type="predicted"/>
<dbReference type="Gene3D" id="3.30.70.330">
    <property type="match status" value="1"/>
</dbReference>
<reference evidence="4 5" key="1">
    <citation type="submission" date="2017-03" db="EMBL/GenBank/DDBJ databases">
        <title>Genome Survey of Euroglyphus maynei.</title>
        <authorList>
            <person name="Arlian L.G."/>
            <person name="Morgan M.S."/>
            <person name="Rider S.D."/>
        </authorList>
    </citation>
    <scope>NUCLEOTIDE SEQUENCE [LARGE SCALE GENOMIC DNA]</scope>
    <source>
        <strain evidence="4">Arlian Lab</strain>
        <tissue evidence="4">Whole body</tissue>
    </source>
</reference>
<keyword evidence="5" id="KW-1185">Reference proteome</keyword>
<dbReference type="InterPro" id="IPR035979">
    <property type="entry name" value="RBD_domain_sf"/>
</dbReference>
<evidence type="ECO:0000256" key="2">
    <source>
        <dbReference type="PROSITE-ProRule" id="PRU00176"/>
    </source>
</evidence>
<organism evidence="4 5">
    <name type="scientific">Euroglyphus maynei</name>
    <name type="common">Mayne's house dust mite</name>
    <dbReference type="NCBI Taxonomy" id="6958"/>
    <lineage>
        <taxon>Eukaryota</taxon>
        <taxon>Metazoa</taxon>
        <taxon>Ecdysozoa</taxon>
        <taxon>Arthropoda</taxon>
        <taxon>Chelicerata</taxon>
        <taxon>Arachnida</taxon>
        <taxon>Acari</taxon>
        <taxon>Acariformes</taxon>
        <taxon>Sarcoptiformes</taxon>
        <taxon>Astigmata</taxon>
        <taxon>Psoroptidia</taxon>
        <taxon>Analgoidea</taxon>
        <taxon>Pyroglyphidae</taxon>
        <taxon>Pyroglyphinae</taxon>
        <taxon>Euroglyphus</taxon>
    </lineage>
</organism>
<gene>
    <name evidence="4" type="ORF">BLA29_009873</name>
</gene>
<dbReference type="GO" id="GO:0003723">
    <property type="term" value="F:RNA binding"/>
    <property type="evidence" value="ECO:0007669"/>
    <property type="project" value="UniProtKB-UniRule"/>
</dbReference>
<evidence type="ECO:0000256" key="1">
    <source>
        <dbReference type="ARBA" id="ARBA00022884"/>
    </source>
</evidence>
<accession>A0A1Y3APG0</accession>
<dbReference type="Pfam" id="PF00076">
    <property type="entry name" value="RRM_1"/>
    <property type="match status" value="1"/>
</dbReference>
<evidence type="ECO:0000313" key="4">
    <source>
        <dbReference type="EMBL" id="OTF69366.1"/>
    </source>
</evidence>